<name>A0A381S4F4_9ZZZZ</name>
<reference evidence="1" key="1">
    <citation type="submission" date="2018-05" db="EMBL/GenBank/DDBJ databases">
        <authorList>
            <person name="Lanie J.A."/>
            <person name="Ng W.-L."/>
            <person name="Kazmierczak K.M."/>
            <person name="Andrzejewski T.M."/>
            <person name="Davidsen T.M."/>
            <person name="Wayne K.J."/>
            <person name="Tettelin H."/>
            <person name="Glass J.I."/>
            <person name="Rusch D."/>
            <person name="Podicherti R."/>
            <person name="Tsui H.-C.T."/>
            <person name="Winkler M.E."/>
        </authorList>
    </citation>
    <scope>NUCLEOTIDE SEQUENCE</scope>
</reference>
<proteinExistence type="predicted"/>
<dbReference type="EMBL" id="UINC01002592">
    <property type="protein sequence ID" value="SUZ98314.1"/>
    <property type="molecule type" value="Genomic_DNA"/>
</dbReference>
<evidence type="ECO:0000313" key="1">
    <source>
        <dbReference type="EMBL" id="SUZ98314.1"/>
    </source>
</evidence>
<feature type="non-terminal residue" evidence="1">
    <location>
        <position position="32"/>
    </location>
</feature>
<accession>A0A381S4F4</accession>
<protein>
    <submittedName>
        <fullName evidence="1">Uncharacterized protein</fullName>
    </submittedName>
</protein>
<organism evidence="1">
    <name type="scientific">marine metagenome</name>
    <dbReference type="NCBI Taxonomy" id="408172"/>
    <lineage>
        <taxon>unclassified sequences</taxon>
        <taxon>metagenomes</taxon>
        <taxon>ecological metagenomes</taxon>
    </lineage>
</organism>
<gene>
    <name evidence="1" type="ORF">METZ01_LOCUS51168</name>
</gene>
<sequence>MAEQEVKAQGASLNTMLTFGIGSMTVGIKNNL</sequence>
<dbReference type="AlphaFoldDB" id="A0A381S4F4"/>